<evidence type="ECO:0000313" key="3">
    <source>
        <dbReference type="Proteomes" id="UP000527355"/>
    </source>
</evidence>
<dbReference type="Proteomes" id="UP000527355">
    <property type="component" value="Unassembled WGS sequence"/>
</dbReference>
<protein>
    <submittedName>
        <fullName evidence="2">Uncharacterized protein</fullName>
    </submittedName>
</protein>
<dbReference type="EMBL" id="JABWUV010000044">
    <property type="protein sequence ID" value="KAF6269075.1"/>
    <property type="molecule type" value="Genomic_DNA"/>
</dbReference>
<accession>A0A7J7QZC0</accession>
<evidence type="ECO:0000256" key="1">
    <source>
        <dbReference type="SAM" id="MobiDB-lite"/>
    </source>
</evidence>
<feature type="region of interest" description="Disordered" evidence="1">
    <location>
        <begin position="117"/>
        <end position="138"/>
    </location>
</feature>
<proteinExistence type="predicted"/>
<sequence>MEDLREEGCCHLYLPFPDERREAGPTHLHSCLAGIGKGSSRPTDQPLPEAGRVASVPVWQRPMAELSVLLLLLPQGLPRRLGWEGTPVTRGTQRPGKKEGVWLGCLFAVTLAREQPRCQSPGGCGESFRPSDVAAPLS</sequence>
<reference evidence="2 3" key="1">
    <citation type="journal article" date="2020" name="Nature">
        <title>Six reference-quality genomes reveal evolution of bat adaptations.</title>
        <authorList>
            <person name="Jebb D."/>
            <person name="Huang Z."/>
            <person name="Pippel M."/>
            <person name="Hughes G.M."/>
            <person name="Lavrichenko K."/>
            <person name="Devanna P."/>
            <person name="Winkler S."/>
            <person name="Jermiin L.S."/>
            <person name="Skirmuntt E.C."/>
            <person name="Katzourakis A."/>
            <person name="Burkitt-Gray L."/>
            <person name="Ray D.A."/>
            <person name="Sullivan K.A.M."/>
            <person name="Roscito J.G."/>
            <person name="Kirilenko B.M."/>
            <person name="Davalos L.M."/>
            <person name="Corthals A.P."/>
            <person name="Power M.L."/>
            <person name="Jones G."/>
            <person name="Ransome R.D."/>
            <person name="Dechmann D.K.N."/>
            <person name="Locatelli A.G."/>
            <person name="Puechmaille S.J."/>
            <person name="Fedrigo O."/>
            <person name="Jarvis E.D."/>
            <person name="Hiller M."/>
            <person name="Vernes S.C."/>
            <person name="Myers E.W."/>
            <person name="Teeling E.C."/>
        </authorList>
    </citation>
    <scope>NUCLEOTIDE SEQUENCE [LARGE SCALE GENOMIC DNA]</scope>
    <source>
        <strain evidence="2">MMyoMyo1</strain>
        <tissue evidence="2">Flight muscle</tissue>
    </source>
</reference>
<comment type="caution">
    <text evidence="2">The sequence shown here is derived from an EMBL/GenBank/DDBJ whole genome shotgun (WGS) entry which is preliminary data.</text>
</comment>
<evidence type="ECO:0000313" key="2">
    <source>
        <dbReference type="EMBL" id="KAF6269075.1"/>
    </source>
</evidence>
<gene>
    <name evidence="2" type="ORF">mMyoMyo1_011261</name>
</gene>
<dbReference type="AlphaFoldDB" id="A0A7J7QZC0"/>
<keyword evidence="3" id="KW-1185">Reference proteome</keyword>
<name>A0A7J7QZC0_MYOMY</name>
<organism evidence="2 3">
    <name type="scientific">Myotis myotis</name>
    <name type="common">Greater mouse-eared bat</name>
    <name type="synonym">Vespertilio myotis</name>
    <dbReference type="NCBI Taxonomy" id="51298"/>
    <lineage>
        <taxon>Eukaryota</taxon>
        <taxon>Metazoa</taxon>
        <taxon>Chordata</taxon>
        <taxon>Craniata</taxon>
        <taxon>Vertebrata</taxon>
        <taxon>Euteleostomi</taxon>
        <taxon>Mammalia</taxon>
        <taxon>Eutheria</taxon>
        <taxon>Laurasiatheria</taxon>
        <taxon>Chiroptera</taxon>
        <taxon>Yangochiroptera</taxon>
        <taxon>Vespertilionidae</taxon>
        <taxon>Myotis</taxon>
    </lineage>
</organism>